<dbReference type="CDD" id="cd03784">
    <property type="entry name" value="GT1_Gtf-like"/>
    <property type="match status" value="1"/>
</dbReference>
<reference evidence="5" key="1">
    <citation type="journal article" date="2017" name="Nat. Commun.">
        <title>The asparagus genome sheds light on the origin and evolution of a young Y chromosome.</title>
        <authorList>
            <person name="Harkess A."/>
            <person name="Zhou J."/>
            <person name="Xu C."/>
            <person name="Bowers J.E."/>
            <person name="Van der Hulst R."/>
            <person name="Ayyampalayam S."/>
            <person name="Mercati F."/>
            <person name="Riccardi P."/>
            <person name="McKain M.R."/>
            <person name="Kakrana A."/>
            <person name="Tang H."/>
            <person name="Ray J."/>
            <person name="Groenendijk J."/>
            <person name="Arikit S."/>
            <person name="Mathioni S.M."/>
            <person name="Nakano M."/>
            <person name="Shan H."/>
            <person name="Telgmann-Rauber A."/>
            <person name="Kanno A."/>
            <person name="Yue Z."/>
            <person name="Chen H."/>
            <person name="Li W."/>
            <person name="Chen Y."/>
            <person name="Xu X."/>
            <person name="Zhang Y."/>
            <person name="Luo S."/>
            <person name="Chen H."/>
            <person name="Gao J."/>
            <person name="Mao Z."/>
            <person name="Pires J.C."/>
            <person name="Luo M."/>
            <person name="Kudrna D."/>
            <person name="Wing R.A."/>
            <person name="Meyers B.C."/>
            <person name="Yi K."/>
            <person name="Kong H."/>
            <person name="Lavrijsen P."/>
            <person name="Sunseri F."/>
            <person name="Falavigna A."/>
            <person name="Ye Y."/>
            <person name="Leebens-Mack J.H."/>
            <person name="Chen G."/>
        </authorList>
    </citation>
    <scope>NUCLEOTIDE SEQUENCE [LARGE SCALE GENOMIC DNA]</scope>
    <source>
        <strain evidence="5">cv. DH0086</strain>
    </source>
</reference>
<gene>
    <name evidence="4" type="ORF">A4U43_C04F32280</name>
</gene>
<dbReference type="GO" id="GO:0035251">
    <property type="term" value="F:UDP-glucosyltransferase activity"/>
    <property type="evidence" value="ECO:0007669"/>
    <property type="project" value="InterPro"/>
</dbReference>
<evidence type="ECO:0000313" key="4">
    <source>
        <dbReference type="EMBL" id="ONK73502.1"/>
    </source>
</evidence>
<dbReference type="Gene3D" id="3.80.10.10">
    <property type="entry name" value="Ribonuclease Inhibitor"/>
    <property type="match status" value="1"/>
</dbReference>
<evidence type="ECO:0000313" key="5">
    <source>
        <dbReference type="Proteomes" id="UP000243459"/>
    </source>
</evidence>
<dbReference type="Proteomes" id="UP000243459">
    <property type="component" value="Chromosome 4"/>
</dbReference>
<dbReference type="PANTHER" id="PTHR48049:SF60">
    <property type="entry name" value="UDP-GLYCOSYLTRANSFERASE 91B1"/>
    <property type="match status" value="1"/>
</dbReference>
<keyword evidence="5" id="KW-1185">Reference proteome</keyword>
<evidence type="ECO:0000256" key="3">
    <source>
        <dbReference type="RuleBase" id="RU003718"/>
    </source>
</evidence>
<sequence>MEMGELGQRSRRRWPWGRFESASGESSRVTPLSGSPPDLVFYGPRTELPSRATPESFTVINLLELDFSNNSLSGPIPAELGKLTNLTSLGLFSNNLTGKIPPEIGNMTSLGYLDVNTNDARRFKMALEGCRAIALRSCEELESEWLILLEEIIKKPIVPVGLLPPSVDERNENANESEVEIMEWLGKQRTCFVWGLRKPFGLSRPDGEILPEGFEDRTKDFGLVVKGWAPQVKILAHELVGGFLTHCGWSSIIEGLQSGHPLVLLPMDLDQGLNARLMEEKGFGVEVERNEEDGCFNKEDVAKALRLVMVDEEGESYRKRAQKMMEVVRDKERQDKNVDGFIQFLATNRSLEA</sequence>
<keyword evidence="2 3" id="KW-0808">Transferase</keyword>
<dbReference type="Pfam" id="PF00201">
    <property type="entry name" value="UDPGT"/>
    <property type="match status" value="1"/>
</dbReference>
<dbReference type="Pfam" id="PF00560">
    <property type="entry name" value="LRR_1"/>
    <property type="match status" value="2"/>
</dbReference>
<dbReference type="FunFam" id="3.40.50.2000:FF:000037">
    <property type="entry name" value="Glycosyltransferase"/>
    <property type="match status" value="1"/>
</dbReference>
<name>A0A5P1F5Q2_ASPOF</name>
<dbReference type="InterPro" id="IPR050481">
    <property type="entry name" value="UDP-glycosyltransf_plant"/>
</dbReference>
<proteinExistence type="inferred from homology"/>
<dbReference type="InterPro" id="IPR035595">
    <property type="entry name" value="UDP_glycos_trans_CS"/>
</dbReference>
<dbReference type="InterPro" id="IPR032675">
    <property type="entry name" value="LRR_dom_sf"/>
</dbReference>
<dbReference type="Gramene" id="ONK73502">
    <property type="protein sequence ID" value="ONK73502"/>
    <property type="gene ID" value="A4U43_C04F32280"/>
</dbReference>
<evidence type="ECO:0000256" key="1">
    <source>
        <dbReference type="ARBA" id="ARBA00009995"/>
    </source>
</evidence>
<organism evidence="4 5">
    <name type="scientific">Asparagus officinalis</name>
    <name type="common">Garden asparagus</name>
    <dbReference type="NCBI Taxonomy" id="4686"/>
    <lineage>
        <taxon>Eukaryota</taxon>
        <taxon>Viridiplantae</taxon>
        <taxon>Streptophyta</taxon>
        <taxon>Embryophyta</taxon>
        <taxon>Tracheophyta</taxon>
        <taxon>Spermatophyta</taxon>
        <taxon>Magnoliopsida</taxon>
        <taxon>Liliopsida</taxon>
        <taxon>Asparagales</taxon>
        <taxon>Asparagaceae</taxon>
        <taxon>Asparagoideae</taxon>
        <taxon>Asparagus</taxon>
    </lineage>
</organism>
<dbReference type="SUPFAM" id="SSF52058">
    <property type="entry name" value="L domain-like"/>
    <property type="match status" value="1"/>
</dbReference>
<dbReference type="SUPFAM" id="SSF53756">
    <property type="entry name" value="UDP-Glycosyltransferase/glycogen phosphorylase"/>
    <property type="match status" value="1"/>
</dbReference>
<dbReference type="Gene3D" id="3.40.50.2000">
    <property type="entry name" value="Glycogen Phosphorylase B"/>
    <property type="match status" value="1"/>
</dbReference>
<dbReference type="AlphaFoldDB" id="A0A5P1F5Q2"/>
<keyword evidence="3" id="KW-0328">Glycosyltransferase</keyword>
<dbReference type="InterPro" id="IPR002213">
    <property type="entry name" value="UDP_glucos_trans"/>
</dbReference>
<dbReference type="PANTHER" id="PTHR48049">
    <property type="entry name" value="GLYCOSYLTRANSFERASE"/>
    <property type="match status" value="1"/>
</dbReference>
<dbReference type="InterPro" id="IPR001611">
    <property type="entry name" value="Leu-rich_rpt"/>
</dbReference>
<protein>
    <submittedName>
        <fullName evidence="4">Uncharacterized protein</fullName>
    </submittedName>
</protein>
<dbReference type="EMBL" id="CM007384">
    <property type="protein sequence ID" value="ONK73502.1"/>
    <property type="molecule type" value="Genomic_DNA"/>
</dbReference>
<comment type="similarity">
    <text evidence="1 3">Belongs to the UDP-glycosyltransferase family.</text>
</comment>
<dbReference type="PROSITE" id="PS00375">
    <property type="entry name" value="UDPGT"/>
    <property type="match status" value="1"/>
</dbReference>
<evidence type="ECO:0000256" key="2">
    <source>
        <dbReference type="ARBA" id="ARBA00022679"/>
    </source>
</evidence>
<accession>A0A5P1F5Q2</accession>